<dbReference type="InterPro" id="IPR007061">
    <property type="entry name" value="MST-like"/>
</dbReference>
<dbReference type="Pfam" id="PF04978">
    <property type="entry name" value="MST"/>
    <property type="match status" value="1"/>
</dbReference>
<reference evidence="1 2" key="1">
    <citation type="journal article" date="2019" name="ACS Chem. Biol.">
        <title>Identification and Mobilization of a Cryptic Antibiotic Biosynthesis Gene Locus from a Human-Pathogenic Nocardia Isolate.</title>
        <authorList>
            <person name="Herisse M."/>
            <person name="Ishida K."/>
            <person name="Porter J.L."/>
            <person name="Howden B."/>
            <person name="Hertweck C."/>
            <person name="Stinear T.P."/>
            <person name="Pidot S.J."/>
        </authorList>
    </citation>
    <scope>NUCLEOTIDE SEQUENCE [LARGE SCALE GENOMIC DNA]</scope>
    <source>
        <strain evidence="1 2">AUSMDU00012717</strain>
    </source>
</reference>
<gene>
    <name evidence="1" type="ORF">F5544_39035</name>
</gene>
<dbReference type="AlphaFoldDB" id="A0A6G9YR03"/>
<sequence length="192" mass="21513">MPHGARRSIVQIGWVAWSSSTHKCLWSQSVSQHLAGERETLTGVLEFHRETLARKCSGLTADQLRLRAVEPSALSLLGLVRHLTDVELGWFARIMSGADTPFAYWQADTPDGSDVDVDDADVDESLRLWHSACARSREIVAACDSLDTVGVYQRTGNRYSLRWILTHMIQEYARHNGHADLIRERIDGQTGT</sequence>
<keyword evidence="2" id="KW-1185">Reference proteome</keyword>
<dbReference type="KEGG" id="nah:F5544_39035"/>
<evidence type="ECO:0000313" key="2">
    <source>
        <dbReference type="Proteomes" id="UP000503540"/>
    </source>
</evidence>
<proteinExistence type="predicted"/>
<protein>
    <submittedName>
        <fullName evidence="1">DUF664 domain-containing protein</fullName>
    </submittedName>
</protein>
<dbReference type="InterPro" id="IPR034660">
    <property type="entry name" value="DinB/YfiT-like"/>
</dbReference>
<dbReference type="EMBL" id="CP046172">
    <property type="protein sequence ID" value="QIS15628.1"/>
    <property type="molecule type" value="Genomic_DNA"/>
</dbReference>
<organism evidence="1 2">
    <name type="scientific">Nocardia arthritidis</name>
    <dbReference type="NCBI Taxonomy" id="228602"/>
    <lineage>
        <taxon>Bacteria</taxon>
        <taxon>Bacillati</taxon>
        <taxon>Actinomycetota</taxon>
        <taxon>Actinomycetes</taxon>
        <taxon>Mycobacteriales</taxon>
        <taxon>Nocardiaceae</taxon>
        <taxon>Nocardia</taxon>
    </lineage>
</organism>
<dbReference type="Gene3D" id="1.20.120.450">
    <property type="entry name" value="dinb family like domain"/>
    <property type="match status" value="1"/>
</dbReference>
<dbReference type="Proteomes" id="UP000503540">
    <property type="component" value="Chromosome"/>
</dbReference>
<accession>A0A6G9YR03</accession>
<name>A0A6G9YR03_9NOCA</name>
<dbReference type="SUPFAM" id="SSF109854">
    <property type="entry name" value="DinB/YfiT-like putative metalloenzymes"/>
    <property type="match status" value="1"/>
</dbReference>
<evidence type="ECO:0000313" key="1">
    <source>
        <dbReference type="EMBL" id="QIS15628.1"/>
    </source>
</evidence>